<dbReference type="PROSITE" id="PS51006">
    <property type="entry name" value="PABS_2"/>
    <property type="match status" value="1"/>
</dbReference>
<evidence type="ECO:0000313" key="8">
    <source>
        <dbReference type="Proteomes" id="UP000597444"/>
    </source>
</evidence>
<dbReference type="Proteomes" id="UP000597444">
    <property type="component" value="Unassembled WGS sequence"/>
</dbReference>
<keyword evidence="5" id="KW-0472">Membrane</keyword>
<organism evidence="7 8">
    <name type="scientific">Reticulibacter mediterranei</name>
    <dbReference type="NCBI Taxonomy" id="2778369"/>
    <lineage>
        <taxon>Bacteria</taxon>
        <taxon>Bacillati</taxon>
        <taxon>Chloroflexota</taxon>
        <taxon>Ktedonobacteria</taxon>
        <taxon>Ktedonobacterales</taxon>
        <taxon>Reticulibacteraceae</taxon>
        <taxon>Reticulibacter</taxon>
    </lineage>
</organism>
<dbReference type="GO" id="GO:0006596">
    <property type="term" value="P:polyamine biosynthetic process"/>
    <property type="evidence" value="ECO:0007669"/>
    <property type="project" value="UniProtKB-UniRule"/>
</dbReference>
<keyword evidence="2 4" id="KW-0808">Transferase</keyword>
<proteinExistence type="inferred from homology"/>
<feature type="active site" description="Proton acceptor" evidence="4">
    <location>
        <position position="408"/>
    </location>
</feature>
<dbReference type="GO" id="GO:0016740">
    <property type="term" value="F:transferase activity"/>
    <property type="evidence" value="ECO:0007669"/>
    <property type="project" value="UniProtKB-UniRule"/>
</dbReference>
<feature type="transmembrane region" description="Helical" evidence="5">
    <location>
        <begin position="174"/>
        <end position="196"/>
    </location>
</feature>
<dbReference type="PANTHER" id="PTHR43317">
    <property type="entry name" value="THERMOSPERMINE SYNTHASE ACAULIS5"/>
    <property type="match status" value="1"/>
</dbReference>
<feature type="transmembrane region" description="Helical" evidence="5">
    <location>
        <begin position="202"/>
        <end position="222"/>
    </location>
</feature>
<dbReference type="Gene3D" id="3.40.50.150">
    <property type="entry name" value="Vaccinia Virus protein VP39"/>
    <property type="match status" value="1"/>
</dbReference>
<evidence type="ECO:0000256" key="3">
    <source>
        <dbReference type="ARBA" id="ARBA00023115"/>
    </source>
</evidence>
<evidence type="ECO:0000256" key="4">
    <source>
        <dbReference type="PROSITE-ProRule" id="PRU00354"/>
    </source>
</evidence>
<evidence type="ECO:0000313" key="7">
    <source>
        <dbReference type="EMBL" id="GHO92610.1"/>
    </source>
</evidence>
<keyword evidence="5" id="KW-0812">Transmembrane</keyword>
<dbReference type="PANTHER" id="PTHR43317:SF1">
    <property type="entry name" value="THERMOSPERMINE SYNTHASE ACAULIS5"/>
    <property type="match status" value="1"/>
</dbReference>
<gene>
    <name evidence="7" type="ORF">KSF_026580</name>
</gene>
<feature type="transmembrane region" description="Helical" evidence="5">
    <location>
        <begin position="93"/>
        <end position="113"/>
    </location>
</feature>
<dbReference type="InterPro" id="IPR029063">
    <property type="entry name" value="SAM-dependent_MTases_sf"/>
</dbReference>
<comment type="similarity">
    <text evidence="1">Belongs to the spermidine/spermine synthase family.</text>
</comment>
<sequence>MSTATPRSDETKKAEETIAPSASHTYQGWLLIVQVFVAGATTMAVEMSASRLLAPYFGTSLFVWANLIGLILLYLSVGYYVGGRVADRYPSPAVLYSMTAVASLLIALIPVVARPILLWSQSAFATYSIGVFYGSLVSVILLFAIPMILLGCVSPYAIRLRVDQVGKSGRTAGMLYAISTGGSIVGTFLPVLVLIPDIGTRYTFFVFAAALLLISLIGLITGRNDGGPLFPQKPGKRLLTLLLIIPLVGLLTGIQGPIKPPSLTDGNGKLIAEHESGYNYIQVVKVGDETQLILNEGLGVHSIYNPHQVLTQGPWDYFMVAPYFNKPPFTPDQVHRVGIIGLGAGTSPREFTAAYGPIPIDGVEIDDSIVNMGRKYFQMNEPNLNVIVQDGRYYLQTTSNKYDIIGIDAYQQPYIPFQLTTTQFFQEVRSRLTPTGVAVINIGRTNTDFRLVNAMAQNMKTVFPNVYMINTERFSNTLVIATNAPTALDNFRANANLLTNITLQNVAYSSLNSGDMREEKQAHVYFTDDRAPIEQMIDTVILGAVEQGNQ</sequence>
<dbReference type="InterPro" id="IPR036259">
    <property type="entry name" value="MFS_trans_sf"/>
</dbReference>
<evidence type="ECO:0000256" key="2">
    <source>
        <dbReference type="ARBA" id="ARBA00022679"/>
    </source>
</evidence>
<dbReference type="CDD" id="cd02440">
    <property type="entry name" value="AdoMet_MTases"/>
    <property type="match status" value="1"/>
</dbReference>
<accession>A0A8J3IKV4</accession>
<dbReference type="AlphaFoldDB" id="A0A8J3IKV4"/>
<feature type="transmembrane region" description="Helical" evidence="5">
    <location>
        <begin position="238"/>
        <end position="258"/>
    </location>
</feature>
<dbReference type="EMBL" id="BNJK01000001">
    <property type="protein sequence ID" value="GHO92610.1"/>
    <property type="molecule type" value="Genomic_DNA"/>
</dbReference>
<dbReference type="SUPFAM" id="SSF103473">
    <property type="entry name" value="MFS general substrate transporter"/>
    <property type="match status" value="1"/>
</dbReference>
<evidence type="ECO:0000259" key="6">
    <source>
        <dbReference type="PROSITE" id="PS51006"/>
    </source>
</evidence>
<feature type="transmembrane region" description="Helical" evidence="5">
    <location>
        <begin position="125"/>
        <end position="153"/>
    </location>
</feature>
<feature type="transmembrane region" description="Helical" evidence="5">
    <location>
        <begin position="61"/>
        <end position="81"/>
    </location>
</feature>
<keyword evidence="8" id="KW-1185">Reference proteome</keyword>
<dbReference type="InterPro" id="IPR030374">
    <property type="entry name" value="PABS"/>
</dbReference>
<name>A0A8J3IKV4_9CHLR</name>
<dbReference type="RefSeq" id="WP_220203433.1">
    <property type="nucleotide sequence ID" value="NZ_BNJK01000001.1"/>
</dbReference>
<keyword evidence="3 4" id="KW-0620">Polyamine biosynthesis</keyword>
<protein>
    <submittedName>
        <fullName evidence="7">Spermidine synthase</fullName>
    </submittedName>
</protein>
<dbReference type="SUPFAM" id="SSF53335">
    <property type="entry name" value="S-adenosyl-L-methionine-dependent methyltransferases"/>
    <property type="match status" value="1"/>
</dbReference>
<evidence type="ECO:0000256" key="1">
    <source>
        <dbReference type="ARBA" id="ARBA00007867"/>
    </source>
</evidence>
<evidence type="ECO:0000256" key="5">
    <source>
        <dbReference type="SAM" id="Phobius"/>
    </source>
</evidence>
<feature type="domain" description="PABS" evidence="6">
    <location>
        <begin position="248"/>
        <end position="496"/>
    </location>
</feature>
<dbReference type="NCBIfam" id="NF037959">
    <property type="entry name" value="MFS_SpdSyn"/>
    <property type="match status" value="1"/>
</dbReference>
<comment type="caution">
    <text evidence="7">The sequence shown here is derived from an EMBL/GenBank/DDBJ whole genome shotgun (WGS) entry which is preliminary data.</text>
</comment>
<dbReference type="Pfam" id="PF01564">
    <property type="entry name" value="Spermine_synth"/>
    <property type="match status" value="1"/>
</dbReference>
<feature type="transmembrane region" description="Helical" evidence="5">
    <location>
        <begin position="29"/>
        <end position="49"/>
    </location>
</feature>
<keyword evidence="5" id="KW-1133">Transmembrane helix</keyword>
<reference evidence="7" key="1">
    <citation type="submission" date="2020-10" db="EMBL/GenBank/DDBJ databases">
        <title>Taxonomic study of unclassified bacteria belonging to the class Ktedonobacteria.</title>
        <authorList>
            <person name="Yabe S."/>
            <person name="Wang C.M."/>
            <person name="Zheng Y."/>
            <person name="Sakai Y."/>
            <person name="Cavaletti L."/>
            <person name="Monciardini P."/>
            <person name="Donadio S."/>
        </authorList>
    </citation>
    <scope>NUCLEOTIDE SEQUENCE</scope>
    <source>
        <strain evidence="7">ID150040</strain>
    </source>
</reference>